<proteinExistence type="predicted"/>
<protein>
    <submittedName>
        <fullName evidence="2">Uncharacterized protein</fullName>
    </submittedName>
</protein>
<dbReference type="EMBL" id="JBHLTM010000075">
    <property type="protein sequence ID" value="MFC0686616.1"/>
    <property type="molecule type" value="Genomic_DNA"/>
</dbReference>
<reference evidence="2 3" key="1">
    <citation type="submission" date="2024-09" db="EMBL/GenBank/DDBJ databases">
        <authorList>
            <person name="Sun Q."/>
            <person name="Mori K."/>
        </authorList>
    </citation>
    <scope>NUCLEOTIDE SEQUENCE [LARGE SCALE GENOMIC DNA]</scope>
    <source>
        <strain evidence="2 3">CICC 11035S</strain>
    </source>
</reference>
<dbReference type="Proteomes" id="UP001589858">
    <property type="component" value="Unassembled WGS sequence"/>
</dbReference>
<gene>
    <name evidence="2" type="ORF">ACFFF8_18685</name>
</gene>
<name>A0ABV6SBI9_9SPHN</name>
<sequence length="50" mass="5378">MASTGPMPKATRKLRPGETGKPIQPGGLTDATQWRTNSDKKNHIGRGFDA</sequence>
<organism evidence="2 3">
    <name type="scientific">Novosphingobium clariflavum</name>
    <dbReference type="NCBI Taxonomy" id="2029884"/>
    <lineage>
        <taxon>Bacteria</taxon>
        <taxon>Pseudomonadati</taxon>
        <taxon>Pseudomonadota</taxon>
        <taxon>Alphaproteobacteria</taxon>
        <taxon>Sphingomonadales</taxon>
        <taxon>Sphingomonadaceae</taxon>
        <taxon>Novosphingobium</taxon>
    </lineage>
</organism>
<feature type="region of interest" description="Disordered" evidence="1">
    <location>
        <begin position="1"/>
        <end position="50"/>
    </location>
</feature>
<dbReference type="RefSeq" id="WP_267218420.1">
    <property type="nucleotide sequence ID" value="NZ_JAPCWC010000001.1"/>
</dbReference>
<feature type="compositionally biased region" description="Basic and acidic residues" evidence="1">
    <location>
        <begin position="37"/>
        <end position="50"/>
    </location>
</feature>
<comment type="caution">
    <text evidence="2">The sequence shown here is derived from an EMBL/GenBank/DDBJ whole genome shotgun (WGS) entry which is preliminary data.</text>
</comment>
<accession>A0ABV6SBI9</accession>
<keyword evidence="3" id="KW-1185">Reference proteome</keyword>
<evidence type="ECO:0000313" key="3">
    <source>
        <dbReference type="Proteomes" id="UP001589858"/>
    </source>
</evidence>
<evidence type="ECO:0000313" key="2">
    <source>
        <dbReference type="EMBL" id="MFC0686616.1"/>
    </source>
</evidence>
<evidence type="ECO:0000256" key="1">
    <source>
        <dbReference type="SAM" id="MobiDB-lite"/>
    </source>
</evidence>